<dbReference type="AlphaFoldDB" id="E0XQS5"/>
<feature type="chain" id="PRO_5003143125" description="Lipoprotein" evidence="1">
    <location>
        <begin position="19"/>
        <end position="131"/>
    </location>
</feature>
<keyword evidence="1" id="KW-0732">Signal</keyword>
<evidence type="ECO:0000313" key="2">
    <source>
        <dbReference type="EMBL" id="ADI16766.1"/>
    </source>
</evidence>
<protein>
    <recommendedName>
        <fullName evidence="3">Lipoprotein</fullName>
    </recommendedName>
</protein>
<feature type="signal peptide" evidence="1">
    <location>
        <begin position="1"/>
        <end position="18"/>
    </location>
</feature>
<dbReference type="PROSITE" id="PS51257">
    <property type="entry name" value="PROKAR_LIPOPROTEIN"/>
    <property type="match status" value="1"/>
</dbReference>
<accession>E0XQS5</accession>
<reference evidence="2" key="1">
    <citation type="journal article" date="2011" name="Environ. Microbiol.">
        <title>Time-series analyses of Monterey Bay coastal microbial picoplankton using a 'genome proxy' microarray.</title>
        <authorList>
            <person name="Rich V.I."/>
            <person name="Pham V.D."/>
            <person name="Eppley J."/>
            <person name="Shi Y."/>
            <person name="DeLong E.F."/>
        </authorList>
    </citation>
    <scope>NUCLEOTIDE SEQUENCE</scope>
</reference>
<sequence length="131" mass="15040">MFTRNLLLLIILSSCSIASIDTSNLDFDDSFSNSDKFQFNKCLRNTSEKIKLNDLQFNYLAENINSQGLEFNTRYILSLTMKTQNSDVIELDSKRLNTTNYISSNMADSEKKEIKKSLIADVCKLINNYVK</sequence>
<organism evidence="2">
    <name type="scientific">uncultured gamma proteobacterium HF0010_11B23</name>
    <dbReference type="NCBI Taxonomy" id="710979"/>
    <lineage>
        <taxon>Bacteria</taxon>
        <taxon>Pseudomonadati</taxon>
        <taxon>Pseudomonadota</taxon>
        <taxon>Gammaproteobacteria</taxon>
        <taxon>environmental samples</taxon>
    </lineage>
</organism>
<name>E0XQS5_9GAMM</name>
<evidence type="ECO:0000256" key="1">
    <source>
        <dbReference type="SAM" id="SignalP"/>
    </source>
</evidence>
<proteinExistence type="predicted"/>
<evidence type="ECO:0008006" key="3">
    <source>
        <dbReference type="Google" id="ProtNLM"/>
    </source>
</evidence>
<dbReference type="EMBL" id="GU474846">
    <property type="protein sequence ID" value="ADI16766.1"/>
    <property type="molecule type" value="Genomic_DNA"/>
</dbReference>